<sequence>MIVEQHLAGNICTLLALEMDRCQGKHRQYIQRWAH</sequence>
<dbReference type="EMBL" id="JAHGAV010000841">
    <property type="protein sequence ID" value="KAG6923541.1"/>
    <property type="molecule type" value="Genomic_DNA"/>
</dbReference>
<evidence type="ECO:0000313" key="1">
    <source>
        <dbReference type="EMBL" id="KAG6923541.1"/>
    </source>
</evidence>
<dbReference type="Proteomes" id="UP000765507">
    <property type="component" value="Unassembled WGS sequence"/>
</dbReference>
<reference evidence="1 2" key="1">
    <citation type="journal article" date="2020" name="G3 (Bethesda)">
        <title>Draft Genome of the Common Snapping Turtle, Chelydra serpentina, a Model for Phenotypic Plasticity in Reptiles.</title>
        <authorList>
            <person name="Das D."/>
            <person name="Singh S.K."/>
            <person name="Bierstedt J."/>
            <person name="Erickson A."/>
            <person name="Galli G.L.J."/>
            <person name="Crossley D.A. 2nd"/>
            <person name="Rhen T."/>
        </authorList>
    </citation>
    <scope>NUCLEOTIDE SEQUENCE [LARGE SCALE GENOMIC DNA]</scope>
    <source>
        <strain evidence="1">KW</strain>
    </source>
</reference>
<proteinExistence type="predicted"/>
<dbReference type="AlphaFoldDB" id="A0A8T1S3X3"/>
<keyword evidence="2" id="KW-1185">Reference proteome</keyword>
<comment type="caution">
    <text evidence="1">The sequence shown here is derived from an EMBL/GenBank/DDBJ whole genome shotgun (WGS) entry which is preliminary data.</text>
</comment>
<gene>
    <name evidence="1" type="ORF">G0U57_020294</name>
</gene>
<name>A0A8T1S3X3_CHESE</name>
<evidence type="ECO:0000313" key="2">
    <source>
        <dbReference type="Proteomes" id="UP000765507"/>
    </source>
</evidence>
<organism evidence="1 2">
    <name type="scientific">Chelydra serpentina</name>
    <name type="common">Snapping turtle</name>
    <name type="synonym">Testudo serpentina</name>
    <dbReference type="NCBI Taxonomy" id="8475"/>
    <lineage>
        <taxon>Eukaryota</taxon>
        <taxon>Metazoa</taxon>
        <taxon>Chordata</taxon>
        <taxon>Craniata</taxon>
        <taxon>Vertebrata</taxon>
        <taxon>Euteleostomi</taxon>
        <taxon>Archelosauria</taxon>
        <taxon>Testudinata</taxon>
        <taxon>Testudines</taxon>
        <taxon>Cryptodira</taxon>
        <taxon>Durocryptodira</taxon>
        <taxon>Americhelydia</taxon>
        <taxon>Chelydroidea</taxon>
        <taxon>Chelydridae</taxon>
        <taxon>Chelydra</taxon>
    </lineage>
</organism>
<accession>A0A8T1S3X3</accession>
<protein>
    <submittedName>
        <fullName evidence="1">Uncharacterized protein</fullName>
    </submittedName>
</protein>